<dbReference type="PROSITE" id="PS50850">
    <property type="entry name" value="MFS"/>
    <property type="match status" value="1"/>
</dbReference>
<feature type="transmembrane region" description="Helical" evidence="7">
    <location>
        <begin position="336"/>
        <end position="354"/>
    </location>
</feature>
<evidence type="ECO:0000256" key="5">
    <source>
        <dbReference type="ARBA" id="ARBA00022989"/>
    </source>
</evidence>
<feature type="transmembrane region" description="Helical" evidence="7">
    <location>
        <begin position="306"/>
        <end position="329"/>
    </location>
</feature>
<evidence type="ECO:0000313" key="9">
    <source>
        <dbReference type="EMBL" id="MCK8676169.1"/>
    </source>
</evidence>
<feature type="transmembrane region" description="Helical" evidence="7">
    <location>
        <begin position="401"/>
        <end position="421"/>
    </location>
</feature>
<keyword evidence="2" id="KW-0813">Transport</keyword>
<reference evidence="9 10" key="1">
    <citation type="submission" date="2022-04" db="EMBL/GenBank/DDBJ databases">
        <title>Streptomyces sp. nov. LCR6-01 isolated from Lichen of Dirinaria sp.</title>
        <authorList>
            <person name="Kanchanasin P."/>
            <person name="Tanasupawat S."/>
            <person name="Phongsopitanun W."/>
        </authorList>
    </citation>
    <scope>NUCLEOTIDE SEQUENCE [LARGE SCALE GENOMIC DNA]</scope>
    <source>
        <strain evidence="9 10">LCR6-01</strain>
    </source>
</reference>
<feature type="transmembrane region" description="Helical" evidence="7">
    <location>
        <begin position="165"/>
        <end position="187"/>
    </location>
</feature>
<proteinExistence type="predicted"/>
<dbReference type="InterPro" id="IPR011701">
    <property type="entry name" value="MFS"/>
</dbReference>
<comment type="caution">
    <text evidence="9">The sequence shown here is derived from an EMBL/GenBank/DDBJ whole genome shotgun (WGS) entry which is preliminary data.</text>
</comment>
<dbReference type="PANTHER" id="PTHR23501">
    <property type="entry name" value="MAJOR FACILITATOR SUPERFAMILY"/>
    <property type="match status" value="1"/>
</dbReference>
<evidence type="ECO:0000256" key="2">
    <source>
        <dbReference type="ARBA" id="ARBA00022448"/>
    </source>
</evidence>
<feature type="domain" description="Major facilitator superfamily (MFS) profile" evidence="8">
    <location>
        <begin position="14"/>
        <end position="466"/>
    </location>
</feature>
<dbReference type="PRINTS" id="PR01036">
    <property type="entry name" value="TCRTETB"/>
</dbReference>
<dbReference type="InterPro" id="IPR004638">
    <property type="entry name" value="EmrB-like"/>
</dbReference>
<evidence type="ECO:0000256" key="3">
    <source>
        <dbReference type="ARBA" id="ARBA00022475"/>
    </source>
</evidence>
<feature type="transmembrane region" description="Helical" evidence="7">
    <location>
        <begin position="271"/>
        <end position="294"/>
    </location>
</feature>
<dbReference type="Pfam" id="PF07690">
    <property type="entry name" value="MFS_1"/>
    <property type="match status" value="1"/>
</dbReference>
<feature type="transmembrane region" description="Helical" evidence="7">
    <location>
        <begin position="366"/>
        <end position="389"/>
    </location>
</feature>
<dbReference type="InterPro" id="IPR020846">
    <property type="entry name" value="MFS_dom"/>
</dbReference>
<accession>A0ABT0I4C2</accession>
<gene>
    <name evidence="9" type="ORF">M1O15_01810</name>
</gene>
<evidence type="ECO:0000256" key="1">
    <source>
        <dbReference type="ARBA" id="ARBA00004651"/>
    </source>
</evidence>
<evidence type="ECO:0000313" key="10">
    <source>
        <dbReference type="Proteomes" id="UP001522868"/>
    </source>
</evidence>
<comment type="subcellular location">
    <subcellularLocation>
        <location evidence="1">Cell membrane</location>
        <topology evidence="1">Multi-pass membrane protein</topology>
    </subcellularLocation>
</comment>
<evidence type="ECO:0000256" key="4">
    <source>
        <dbReference type="ARBA" id="ARBA00022692"/>
    </source>
</evidence>
<feature type="transmembrane region" description="Helical" evidence="7">
    <location>
        <begin position="137"/>
        <end position="159"/>
    </location>
</feature>
<sequence>MTDKTRDRSGNGLLLVAVLGGMFLAMLDQTIVGTALPRITEDLGGASLYTWTVTAYLLTSTVTVPLYGRLSDLHGRKPLLLTGIAVFLLGSVLCALSQDMGQLIAFRAVQGLGAGALIPLSLALVADTVPAEWRSRAQGAVGGVMALSYVVGPYLGGLFTDHASWHWVFLVNLPIGAAVLAVIWRKLPRVAGVPGGGRPDYAGIAVLTAGISALLVGLTMKGIDGHGWTDAVVVGPIVLAAVLLVPFVLIENRAAQPIMPMGLFRDRAYTVANLASFFSAFSLFAAVVFLPRFFQEAQGHSAATSGLLIYPLMIAMVAGSFLAGALISGTGRTRPWLIGAAVLGAAGSLLFTGLTLDTSRWTMALWMALIGLGVGPMLSGLTIAVQTAVDPAHLGTASSNIAFFRQIGGSIALAVAGTLYADTLTGHLGEGLHQAQAAATATALPWLATLGAVAALLALLFLPGPRRGVREAAASTPAESLGASA</sequence>
<feature type="transmembrane region" description="Helical" evidence="7">
    <location>
        <begin position="199"/>
        <end position="219"/>
    </location>
</feature>
<dbReference type="InterPro" id="IPR036259">
    <property type="entry name" value="MFS_trans_sf"/>
</dbReference>
<keyword evidence="6 7" id="KW-0472">Membrane</keyword>
<feature type="transmembrane region" description="Helical" evidence="7">
    <location>
        <begin position="48"/>
        <end position="67"/>
    </location>
</feature>
<dbReference type="CDD" id="cd17502">
    <property type="entry name" value="MFS_Azr1_MDR_like"/>
    <property type="match status" value="1"/>
</dbReference>
<feature type="transmembrane region" description="Helical" evidence="7">
    <location>
        <begin position="12"/>
        <end position="36"/>
    </location>
</feature>
<evidence type="ECO:0000259" key="8">
    <source>
        <dbReference type="PROSITE" id="PS50850"/>
    </source>
</evidence>
<dbReference type="Gene3D" id="1.20.1720.10">
    <property type="entry name" value="Multidrug resistance protein D"/>
    <property type="match status" value="1"/>
</dbReference>
<feature type="transmembrane region" description="Helical" evidence="7">
    <location>
        <begin position="231"/>
        <end position="250"/>
    </location>
</feature>
<name>A0ABT0I4C2_9ACTN</name>
<dbReference type="Proteomes" id="UP001522868">
    <property type="component" value="Unassembled WGS sequence"/>
</dbReference>
<dbReference type="NCBIfam" id="TIGR00711">
    <property type="entry name" value="efflux_EmrB"/>
    <property type="match status" value="1"/>
</dbReference>
<keyword evidence="3" id="KW-1003">Cell membrane</keyword>
<organism evidence="9 10">
    <name type="scientific">Streptomyces lichenis</name>
    <dbReference type="NCBI Taxonomy" id="2306967"/>
    <lineage>
        <taxon>Bacteria</taxon>
        <taxon>Bacillati</taxon>
        <taxon>Actinomycetota</taxon>
        <taxon>Actinomycetes</taxon>
        <taxon>Kitasatosporales</taxon>
        <taxon>Streptomycetaceae</taxon>
        <taxon>Streptomyces</taxon>
    </lineage>
</organism>
<feature type="transmembrane region" description="Helical" evidence="7">
    <location>
        <begin position="104"/>
        <end position="125"/>
    </location>
</feature>
<evidence type="ECO:0000256" key="6">
    <source>
        <dbReference type="ARBA" id="ARBA00023136"/>
    </source>
</evidence>
<dbReference type="PANTHER" id="PTHR23501:SF197">
    <property type="entry name" value="COMD"/>
    <property type="match status" value="1"/>
</dbReference>
<dbReference type="RefSeq" id="WP_248631372.1">
    <property type="nucleotide sequence ID" value="NZ_JALPTH010000002.1"/>
</dbReference>
<keyword evidence="5 7" id="KW-1133">Transmembrane helix</keyword>
<evidence type="ECO:0000256" key="7">
    <source>
        <dbReference type="SAM" id="Phobius"/>
    </source>
</evidence>
<keyword evidence="10" id="KW-1185">Reference proteome</keyword>
<keyword evidence="4 7" id="KW-0812">Transmembrane</keyword>
<protein>
    <submittedName>
        <fullName evidence="9">MFS transporter</fullName>
    </submittedName>
</protein>
<dbReference type="EMBL" id="JALPTH010000002">
    <property type="protein sequence ID" value="MCK8676169.1"/>
    <property type="molecule type" value="Genomic_DNA"/>
</dbReference>
<feature type="transmembrane region" description="Helical" evidence="7">
    <location>
        <begin position="79"/>
        <end position="98"/>
    </location>
</feature>
<dbReference type="SUPFAM" id="SSF103473">
    <property type="entry name" value="MFS general substrate transporter"/>
    <property type="match status" value="1"/>
</dbReference>
<dbReference type="Gene3D" id="1.20.1250.20">
    <property type="entry name" value="MFS general substrate transporter like domains"/>
    <property type="match status" value="1"/>
</dbReference>
<feature type="transmembrane region" description="Helical" evidence="7">
    <location>
        <begin position="441"/>
        <end position="462"/>
    </location>
</feature>